<keyword evidence="2" id="KW-0614">Plasmid</keyword>
<dbReference type="Gene3D" id="3.40.710.10">
    <property type="entry name" value="DD-peptidase/beta-lactamase superfamily"/>
    <property type="match status" value="1"/>
</dbReference>
<organism evidence="2 3">
    <name type="scientific">Streptomyces clavuligerus</name>
    <dbReference type="NCBI Taxonomy" id="1901"/>
    <lineage>
        <taxon>Bacteria</taxon>
        <taxon>Bacillati</taxon>
        <taxon>Actinomycetota</taxon>
        <taxon>Actinomycetes</taxon>
        <taxon>Kitasatosporales</taxon>
        <taxon>Streptomycetaceae</taxon>
        <taxon>Streptomyces</taxon>
    </lineage>
</organism>
<keyword evidence="3" id="KW-1185">Reference proteome</keyword>
<name>B5GVY7_STRCL</name>
<evidence type="ECO:0000313" key="2">
    <source>
        <dbReference type="EMBL" id="EFG03610.2"/>
    </source>
</evidence>
<geneLocation type="plasmid" evidence="2 3">
    <name>pSCL4</name>
</geneLocation>
<dbReference type="AlphaFoldDB" id="B5GVY7"/>
<keyword evidence="2" id="KW-0378">Hydrolase</keyword>
<dbReference type="InterPro" id="IPR050491">
    <property type="entry name" value="AmpC-like"/>
</dbReference>
<dbReference type="GO" id="GO:0016787">
    <property type="term" value="F:hydrolase activity"/>
    <property type="evidence" value="ECO:0007669"/>
    <property type="project" value="UniProtKB-KW"/>
</dbReference>
<dbReference type="MEROPS" id="S12.003"/>
<sequence>MNVMNTLIKKTRSRMAVTAAVAAALLAGVVAVPATAAPSAGPVPAATAGDRPAAPLTRAQLTREIERTLKEAGYIGIAVEMRHGQRRTHIDAGEAVLGTGRPTPRDAVFRAASVTKSFIATVVLQLVAEGRLSLDDTVEKWLPGVVTGQGNDGRLITLRHLLQHTSGVYNWDQVEVNGDTAEDFERTRFDGFTPEESIAYTMRHKPDFPPAAPGDPAPAWNYSNPGYLLAGMIIQKATGRTWAEEVTRRVIRPLGLRDTRTPGADPYLRAPHARTYHKFRGSDRWTDTTVLNMTSTDAAGALISTRRDLDRFYTALFRGRLLPAAQLVEMRRTVPVGGLFGEVMPGLSYGLGLMRQPLSCGGHRWGHGGDLDGTTVRTGFTDDGSRSVVVTASGKTADVNQLIRAERAVQRLVERALCG</sequence>
<reference evidence="2 3" key="1">
    <citation type="journal article" date="2010" name="Genome Biol. Evol.">
        <title>The sequence of a 1.8-mb bacterial linear plasmid reveals a rich evolutionary reservoir of secondary metabolic pathways.</title>
        <authorList>
            <person name="Medema M.H."/>
            <person name="Trefzer A."/>
            <person name="Kovalchuk A."/>
            <person name="van den Berg M."/>
            <person name="Mueller U."/>
            <person name="Heijne W."/>
            <person name="Wu L."/>
            <person name="Alam M.T."/>
            <person name="Ronning C.M."/>
            <person name="Nierman W.C."/>
            <person name="Bovenberg R.A.L."/>
            <person name="Breitling R."/>
            <person name="Takano E."/>
        </authorList>
    </citation>
    <scope>NUCLEOTIDE SEQUENCE [LARGE SCALE GENOMIC DNA]</scope>
    <source>
        <strain evidence="3">ATCC 27064 / DSM 738 / JCM 4710 / NBRC 13307 / NCIMB 12785 / NRRL 3585 / VKM Ac-602</strain>
        <plasmid evidence="2">pSCL4</plasmid>
    </source>
</reference>
<gene>
    <name evidence="2" type="ORF">SCLAV_p0119</name>
</gene>
<feature type="domain" description="Beta-lactamase-related" evidence="1">
    <location>
        <begin position="63"/>
        <end position="402"/>
    </location>
</feature>
<dbReference type="InterPro" id="IPR012338">
    <property type="entry name" value="Beta-lactam/transpept-like"/>
</dbReference>
<accession>B5GVY7</accession>
<dbReference type="EMBL" id="CM000914">
    <property type="protein sequence ID" value="EFG03610.2"/>
    <property type="molecule type" value="Genomic_DNA"/>
</dbReference>
<evidence type="ECO:0000313" key="3">
    <source>
        <dbReference type="Proteomes" id="UP000002357"/>
    </source>
</evidence>
<dbReference type="eggNOG" id="COG1680">
    <property type="taxonomic scope" value="Bacteria"/>
</dbReference>
<protein>
    <submittedName>
        <fullName evidence="2">D-stereospecific peptide hydrolase</fullName>
    </submittedName>
</protein>
<dbReference type="InterPro" id="IPR001466">
    <property type="entry name" value="Beta-lactam-related"/>
</dbReference>
<dbReference type="PANTHER" id="PTHR46825:SF7">
    <property type="entry name" value="D-ALANYL-D-ALANINE CARBOXYPEPTIDASE"/>
    <property type="match status" value="1"/>
</dbReference>
<proteinExistence type="predicted"/>
<dbReference type="PANTHER" id="PTHR46825">
    <property type="entry name" value="D-ALANYL-D-ALANINE-CARBOXYPEPTIDASE/ENDOPEPTIDASE AMPH"/>
    <property type="match status" value="1"/>
</dbReference>
<dbReference type="OrthoDB" id="5177574at2"/>
<evidence type="ECO:0000259" key="1">
    <source>
        <dbReference type="Pfam" id="PF00144"/>
    </source>
</evidence>
<dbReference type="SUPFAM" id="SSF56601">
    <property type="entry name" value="beta-lactamase/transpeptidase-like"/>
    <property type="match status" value="1"/>
</dbReference>
<dbReference type="Proteomes" id="UP000002357">
    <property type="component" value="Plasmid pSCL4"/>
</dbReference>
<dbReference type="Pfam" id="PF00144">
    <property type="entry name" value="Beta-lactamase"/>
    <property type="match status" value="1"/>
</dbReference>